<evidence type="ECO:0000256" key="1">
    <source>
        <dbReference type="SAM" id="MobiDB-lite"/>
    </source>
</evidence>
<feature type="region of interest" description="Disordered" evidence="1">
    <location>
        <begin position="254"/>
        <end position="312"/>
    </location>
</feature>
<dbReference type="RefSeq" id="XP_050503037.1">
    <property type="nucleotide sequence ID" value="XM_050647080.1"/>
</dbReference>
<feature type="compositionally biased region" description="Acidic residues" evidence="1">
    <location>
        <begin position="277"/>
        <end position="290"/>
    </location>
</feature>
<evidence type="ECO:0000313" key="2">
    <source>
        <dbReference type="EnsemblMetazoa" id="XP_050503037.1"/>
    </source>
</evidence>
<name>A0ABM5JYL8_DIAVI</name>
<feature type="compositionally biased region" description="Basic residues" evidence="1">
    <location>
        <begin position="261"/>
        <end position="272"/>
    </location>
</feature>
<organism evidence="2 3">
    <name type="scientific">Diabrotica virgifera virgifera</name>
    <name type="common">western corn rootworm</name>
    <dbReference type="NCBI Taxonomy" id="50390"/>
    <lineage>
        <taxon>Eukaryota</taxon>
        <taxon>Metazoa</taxon>
        <taxon>Ecdysozoa</taxon>
        <taxon>Arthropoda</taxon>
        <taxon>Hexapoda</taxon>
        <taxon>Insecta</taxon>
        <taxon>Pterygota</taxon>
        <taxon>Neoptera</taxon>
        <taxon>Endopterygota</taxon>
        <taxon>Coleoptera</taxon>
        <taxon>Polyphaga</taxon>
        <taxon>Cucujiformia</taxon>
        <taxon>Chrysomeloidea</taxon>
        <taxon>Chrysomelidae</taxon>
        <taxon>Galerucinae</taxon>
        <taxon>Diabroticina</taxon>
        <taxon>Diabroticites</taxon>
        <taxon>Diabrotica</taxon>
    </lineage>
</organism>
<sequence length="344" mass="40982">MQDVSRTLGNEFETEKIKPTTFDVPHFLYFDSLIPKKRREEFKKTERGEWKGDESAKELFYIWRKLKSRCQEEYNEERDNNTRLEDEAISNIYAEEQIEENKTEIHENSGKTENQIYNTETEDKENSNEKELEETEYAQIINLTETTSEQKDETGNKKNINILSDVIVQRPVTPVPLRQSQKRNISAAFLDHIFWPEESPEKKVFTRKEKLPYATTSLKWLQYHEEKIKVKTEKEREKQEKALLRKKKREEKLKETEEKKLAKKASAKKSKTKVNTEEDTDSSEECDEWQESGSSLDDISEHFSSDTDENEPLVNEEKNVIITMFALYKIFMKHLRWKYKLLLQ</sequence>
<dbReference type="GeneID" id="126882251"/>
<proteinExistence type="predicted"/>
<keyword evidence="3" id="KW-1185">Reference proteome</keyword>
<dbReference type="EnsemblMetazoa" id="XM_050647080.1">
    <property type="protein sequence ID" value="XP_050503037.1"/>
    <property type="gene ID" value="LOC126882251"/>
</dbReference>
<protein>
    <submittedName>
        <fullName evidence="2">Uncharacterized protein</fullName>
    </submittedName>
</protein>
<dbReference type="Proteomes" id="UP001652700">
    <property type="component" value="Unplaced"/>
</dbReference>
<reference evidence="2" key="1">
    <citation type="submission" date="2025-05" db="UniProtKB">
        <authorList>
            <consortium name="EnsemblMetazoa"/>
        </authorList>
    </citation>
    <scope>IDENTIFICATION</scope>
</reference>
<accession>A0ABM5JYL8</accession>
<evidence type="ECO:0000313" key="3">
    <source>
        <dbReference type="Proteomes" id="UP001652700"/>
    </source>
</evidence>